<evidence type="ECO:0000313" key="1">
    <source>
        <dbReference type="EMBL" id="CAB4204139.1"/>
    </source>
</evidence>
<dbReference type="EMBL" id="LR797338">
    <property type="protein sequence ID" value="CAB4204139.1"/>
    <property type="molecule type" value="Genomic_DNA"/>
</dbReference>
<sequence length="60" mass="7163">MELLEYKKVIGFTKQQQNAFKTLENYGVNVNQFIRLAVAEKIKKDWKTIKEKKEKIICPF</sequence>
<accession>A0A6J5S6M1</accession>
<gene>
    <name evidence="1" type="ORF">UFOVP1393_27</name>
</gene>
<reference evidence="1" key="1">
    <citation type="submission" date="2020-05" db="EMBL/GenBank/DDBJ databases">
        <authorList>
            <person name="Chiriac C."/>
            <person name="Salcher M."/>
            <person name="Ghai R."/>
            <person name="Kavagutti S V."/>
        </authorList>
    </citation>
    <scope>NUCLEOTIDE SEQUENCE</scope>
</reference>
<protein>
    <submittedName>
        <fullName evidence="1">Uncharacterized protein</fullName>
    </submittedName>
</protein>
<organism evidence="1">
    <name type="scientific">uncultured Caudovirales phage</name>
    <dbReference type="NCBI Taxonomy" id="2100421"/>
    <lineage>
        <taxon>Viruses</taxon>
        <taxon>Duplodnaviria</taxon>
        <taxon>Heunggongvirae</taxon>
        <taxon>Uroviricota</taxon>
        <taxon>Caudoviricetes</taxon>
        <taxon>Peduoviridae</taxon>
        <taxon>Maltschvirus</taxon>
        <taxon>Maltschvirus maltsch</taxon>
    </lineage>
</organism>
<proteinExistence type="predicted"/>
<name>A0A6J5S6M1_9CAUD</name>